<sequence length="324" mass="32560">MEGRGVFVACADHGVLERCLAPSRNLRKSSLERNWNASIGKTALALAAARAHEPANALTRRTPPPGLKLRALVVARLLAATDAFTAFLDEEGGGTAGGTAGGLGSKSSTRIISNSAANAADVLDLTVEPASQTAAGAGAGTGGDGSGTNSAVITPAEEHEPSPTLAAVVASIPAANDDDDAGVEALGISDAALSVVHALSHGGWGGWGDAVRAHGILPAAVDACDAAFRRRAAAAARGVTGESDAGGLLKAERRVKGALMLVARLLAEPGSAARAIAGLRRDGETARVLARVAAYAGAHPEQMPRRVGRYFASLLPTVTPQVGE</sequence>
<keyword evidence="2" id="KW-1185">Reference proteome</keyword>
<dbReference type="EMBL" id="CP001323">
    <property type="protein sequence ID" value="ACO61569.1"/>
    <property type="molecule type" value="Genomic_DNA"/>
</dbReference>
<evidence type="ECO:0000313" key="2">
    <source>
        <dbReference type="Proteomes" id="UP000002009"/>
    </source>
</evidence>
<dbReference type="OrthoDB" id="10687416at2759"/>
<name>C1DZ98_MICCC</name>
<organism evidence="1 2">
    <name type="scientific">Micromonas commoda (strain RCC299 / NOUM17 / CCMP2709)</name>
    <name type="common">Picoplanktonic green alga</name>
    <dbReference type="NCBI Taxonomy" id="296587"/>
    <lineage>
        <taxon>Eukaryota</taxon>
        <taxon>Viridiplantae</taxon>
        <taxon>Chlorophyta</taxon>
        <taxon>Mamiellophyceae</taxon>
        <taxon>Mamiellales</taxon>
        <taxon>Mamiellaceae</taxon>
        <taxon>Micromonas</taxon>
    </lineage>
</organism>
<dbReference type="KEGG" id="mis:MICPUN_107649"/>
<dbReference type="AlphaFoldDB" id="C1DZ98"/>
<dbReference type="InParanoid" id="C1DZ98"/>
<dbReference type="GeneID" id="8241015"/>
<protein>
    <submittedName>
        <fullName evidence="1">Uncharacterized protein</fullName>
    </submittedName>
</protein>
<gene>
    <name evidence="1" type="ORF">MICPUN_107649</name>
</gene>
<dbReference type="RefSeq" id="XP_002500311.1">
    <property type="nucleotide sequence ID" value="XM_002500265.1"/>
</dbReference>
<proteinExistence type="predicted"/>
<evidence type="ECO:0000313" key="1">
    <source>
        <dbReference type="EMBL" id="ACO61569.1"/>
    </source>
</evidence>
<accession>C1DZ98</accession>
<dbReference type="Proteomes" id="UP000002009">
    <property type="component" value="Chromosome 2"/>
</dbReference>
<reference evidence="1 2" key="1">
    <citation type="journal article" date="2009" name="Science">
        <title>Green evolution and dynamic adaptations revealed by genomes of the marine picoeukaryotes Micromonas.</title>
        <authorList>
            <person name="Worden A.Z."/>
            <person name="Lee J.H."/>
            <person name="Mock T."/>
            <person name="Rouze P."/>
            <person name="Simmons M.P."/>
            <person name="Aerts A.L."/>
            <person name="Allen A.E."/>
            <person name="Cuvelier M.L."/>
            <person name="Derelle E."/>
            <person name="Everett M.V."/>
            <person name="Foulon E."/>
            <person name="Grimwood J."/>
            <person name="Gundlach H."/>
            <person name="Henrissat B."/>
            <person name="Napoli C."/>
            <person name="McDonald S.M."/>
            <person name="Parker M.S."/>
            <person name="Rombauts S."/>
            <person name="Salamov A."/>
            <person name="Von Dassow P."/>
            <person name="Badger J.H."/>
            <person name="Coutinho P.M."/>
            <person name="Demir E."/>
            <person name="Dubchak I."/>
            <person name="Gentemann C."/>
            <person name="Eikrem W."/>
            <person name="Gready J.E."/>
            <person name="John U."/>
            <person name="Lanier W."/>
            <person name="Lindquist E.A."/>
            <person name="Lucas S."/>
            <person name="Mayer K.F."/>
            <person name="Moreau H."/>
            <person name="Not F."/>
            <person name="Otillar R."/>
            <person name="Panaud O."/>
            <person name="Pangilinan J."/>
            <person name="Paulsen I."/>
            <person name="Piegu B."/>
            <person name="Poliakov A."/>
            <person name="Robbens S."/>
            <person name="Schmutz J."/>
            <person name="Toulza E."/>
            <person name="Wyss T."/>
            <person name="Zelensky A."/>
            <person name="Zhou K."/>
            <person name="Armbrust E.V."/>
            <person name="Bhattacharya D."/>
            <person name="Goodenough U.W."/>
            <person name="Van de Peer Y."/>
            <person name="Grigoriev I.V."/>
        </authorList>
    </citation>
    <scope>NUCLEOTIDE SEQUENCE [LARGE SCALE GENOMIC DNA]</scope>
    <source>
        <strain evidence="2">RCC299 / NOUM17</strain>
    </source>
</reference>